<gene>
    <name evidence="2" type="ORF">SMRZ_LOCUS23849</name>
</gene>
<name>A0A183N6C4_9TREM</name>
<dbReference type="Proteomes" id="UP000277204">
    <property type="component" value="Unassembled WGS sequence"/>
</dbReference>
<sequence>MRLCCKMRPPIMTVNHQRRRSISNEWRPNRVRREWCDEPANVEVTSHGQHLTWVTPLTDQSTIAALKTVQHKGRYYRNILVKLDTSENSRKRKKKAAINTSRTRAEKAKVQAEYTEQQSTVRESKPDLSGGRNQEEALEVDRTHIEESTQLRHKTSRHMESSRPKEKRKTKELITPENGDRHEKNEQESDEIRKEGPGQSGLENAGRRPMLH</sequence>
<dbReference type="AlphaFoldDB" id="A0A183N6C4"/>
<protein>
    <submittedName>
        <fullName evidence="2">Uncharacterized protein</fullName>
    </submittedName>
</protein>
<proteinExistence type="predicted"/>
<feature type="region of interest" description="Disordered" evidence="1">
    <location>
        <begin position="87"/>
        <end position="212"/>
    </location>
</feature>
<reference evidence="2 3" key="1">
    <citation type="submission" date="2018-11" db="EMBL/GenBank/DDBJ databases">
        <authorList>
            <consortium name="Pathogen Informatics"/>
        </authorList>
    </citation>
    <scope>NUCLEOTIDE SEQUENCE [LARGE SCALE GENOMIC DNA]</scope>
    <source>
        <strain evidence="2 3">Zambia</strain>
    </source>
</reference>
<dbReference type="EMBL" id="UZAI01019978">
    <property type="protein sequence ID" value="VDP48937.1"/>
    <property type="molecule type" value="Genomic_DNA"/>
</dbReference>
<accession>A0A183N6C4</accession>
<keyword evidence="3" id="KW-1185">Reference proteome</keyword>
<feature type="compositionally biased region" description="Basic and acidic residues" evidence="1">
    <location>
        <begin position="157"/>
        <end position="196"/>
    </location>
</feature>
<evidence type="ECO:0000313" key="3">
    <source>
        <dbReference type="Proteomes" id="UP000277204"/>
    </source>
</evidence>
<evidence type="ECO:0000313" key="2">
    <source>
        <dbReference type="EMBL" id="VDP48937.1"/>
    </source>
</evidence>
<feature type="compositionally biased region" description="Basic and acidic residues" evidence="1">
    <location>
        <begin position="133"/>
        <end position="150"/>
    </location>
</feature>
<organism evidence="2 3">
    <name type="scientific">Schistosoma margrebowiei</name>
    <dbReference type="NCBI Taxonomy" id="48269"/>
    <lineage>
        <taxon>Eukaryota</taxon>
        <taxon>Metazoa</taxon>
        <taxon>Spiralia</taxon>
        <taxon>Lophotrochozoa</taxon>
        <taxon>Platyhelminthes</taxon>
        <taxon>Trematoda</taxon>
        <taxon>Digenea</taxon>
        <taxon>Strigeidida</taxon>
        <taxon>Schistosomatoidea</taxon>
        <taxon>Schistosomatidae</taxon>
        <taxon>Schistosoma</taxon>
    </lineage>
</organism>
<evidence type="ECO:0000256" key="1">
    <source>
        <dbReference type="SAM" id="MobiDB-lite"/>
    </source>
</evidence>